<feature type="transmembrane region" description="Helical" evidence="1">
    <location>
        <begin position="234"/>
        <end position="254"/>
    </location>
</feature>
<accession>A0ABP6WAI6</accession>
<evidence type="ECO:0000256" key="1">
    <source>
        <dbReference type="SAM" id="Phobius"/>
    </source>
</evidence>
<feature type="transmembrane region" description="Helical" evidence="1">
    <location>
        <begin position="56"/>
        <end position="76"/>
    </location>
</feature>
<keyword evidence="1" id="KW-1133">Transmembrane helix</keyword>
<reference evidence="3" key="1">
    <citation type="journal article" date="2019" name="Int. J. Syst. Evol. Microbiol.">
        <title>The Global Catalogue of Microorganisms (GCM) 10K type strain sequencing project: providing services to taxonomists for standard genome sequencing and annotation.</title>
        <authorList>
            <consortium name="The Broad Institute Genomics Platform"/>
            <consortium name="The Broad Institute Genome Sequencing Center for Infectious Disease"/>
            <person name="Wu L."/>
            <person name="Ma J."/>
        </authorList>
    </citation>
    <scope>NUCLEOTIDE SEQUENCE [LARGE SCALE GENOMIC DNA]</scope>
    <source>
        <strain evidence="3">JCM 16898</strain>
    </source>
</reference>
<feature type="transmembrane region" description="Helical" evidence="1">
    <location>
        <begin position="454"/>
        <end position="479"/>
    </location>
</feature>
<feature type="transmembrane region" description="Helical" evidence="1">
    <location>
        <begin position="377"/>
        <end position="394"/>
    </location>
</feature>
<feature type="transmembrane region" description="Helical" evidence="1">
    <location>
        <begin position="406"/>
        <end position="433"/>
    </location>
</feature>
<proteinExistence type="predicted"/>
<keyword evidence="1" id="KW-0472">Membrane</keyword>
<feature type="transmembrane region" description="Helical" evidence="1">
    <location>
        <begin position="170"/>
        <end position="189"/>
    </location>
</feature>
<name>A0ABP6WAI6_9PSEU</name>
<dbReference type="Proteomes" id="UP001500689">
    <property type="component" value="Unassembled WGS sequence"/>
</dbReference>
<comment type="caution">
    <text evidence="2">The sequence shown here is derived from an EMBL/GenBank/DDBJ whole genome shotgun (WGS) entry which is preliminary data.</text>
</comment>
<feature type="transmembrane region" description="Helical" evidence="1">
    <location>
        <begin position="21"/>
        <end position="44"/>
    </location>
</feature>
<feature type="transmembrane region" description="Helical" evidence="1">
    <location>
        <begin position="130"/>
        <end position="158"/>
    </location>
</feature>
<evidence type="ECO:0000313" key="2">
    <source>
        <dbReference type="EMBL" id="GAA3549165.1"/>
    </source>
</evidence>
<dbReference type="EMBL" id="BAAAZN010000007">
    <property type="protein sequence ID" value="GAA3549165.1"/>
    <property type="molecule type" value="Genomic_DNA"/>
</dbReference>
<protein>
    <submittedName>
        <fullName evidence="2">Transporter</fullName>
    </submittedName>
</protein>
<feature type="transmembrane region" description="Helical" evidence="1">
    <location>
        <begin position="306"/>
        <end position="325"/>
    </location>
</feature>
<organism evidence="2 3">
    <name type="scientific">Amycolatopsis ultiminotia</name>
    <dbReference type="NCBI Taxonomy" id="543629"/>
    <lineage>
        <taxon>Bacteria</taxon>
        <taxon>Bacillati</taxon>
        <taxon>Actinomycetota</taxon>
        <taxon>Actinomycetes</taxon>
        <taxon>Pseudonocardiales</taxon>
        <taxon>Pseudonocardiaceae</taxon>
        <taxon>Amycolatopsis</taxon>
    </lineage>
</organism>
<evidence type="ECO:0000313" key="3">
    <source>
        <dbReference type="Proteomes" id="UP001500689"/>
    </source>
</evidence>
<dbReference type="RefSeq" id="WP_344861178.1">
    <property type="nucleotide sequence ID" value="NZ_BAAAZN010000007.1"/>
</dbReference>
<feature type="transmembrane region" description="Helical" evidence="1">
    <location>
        <begin position="97"/>
        <end position="124"/>
    </location>
</feature>
<gene>
    <name evidence="2" type="ORF">GCM10022222_35980</name>
</gene>
<keyword evidence="1" id="KW-0812">Transmembrane</keyword>
<feature type="transmembrane region" description="Helical" evidence="1">
    <location>
        <begin position="485"/>
        <end position="505"/>
    </location>
</feature>
<sequence>MVGVLVRLKLRVLRNSLHGRQIAGMVVGGLFGLLGAAFTIGIAVFPVPQARITVDLLTSVYAVWAAGWILAPIATGGGDDTLRPEHFALLPIPRRRLAIGLLAASFVGVTALISLLAFFGLFAYGLRLGAGAAFVGLVFTVLQLAFVVLLYRVVIAALGALLTSRKGKELGIVLVALTGLSGVLVNYAINSLGPAIVNGRLPGFVNVVHVLPSGWGTLAVHAAGDGAWGTVGGLFVAMLAVLAVLVAAWGALLARQVSTPSFQGASRTRTKSADRRTRRGLLPQTPVGAVARKELHTWWRDARRRVALLSTLLIGVVVTVVPTLSGGKSVLLPYFGVAVVVFACLQAGNLYGLDGSALWHTLVVPGATRADVRGRQLAWLVLVTPIALVLTAALPGPLGRAWAYPWLFGLLPALLGAGAGLLMLQSVFLAFPLPDQRRNGSPWSSGGRPGCTRVLLMFATMLLLVVGALPVLALCVAGALADLPVLQWLGVPAGIATGIGLAWWWGTIAQRRLATHGPELLATVGKER</sequence>
<feature type="transmembrane region" description="Helical" evidence="1">
    <location>
        <begin position="331"/>
        <end position="351"/>
    </location>
</feature>
<keyword evidence="3" id="KW-1185">Reference proteome</keyword>